<evidence type="ECO:0000259" key="9">
    <source>
        <dbReference type="SMART" id="SM00065"/>
    </source>
</evidence>
<keyword evidence="4" id="KW-0378">Hydrolase</keyword>
<comment type="caution">
    <text evidence="11">The sequence shown here is derived from an EMBL/GenBank/DDBJ whole genome shotgun (WGS) entry which is preliminary data.</text>
</comment>
<name>A0ABN3S851_9ACTN</name>
<dbReference type="InterPro" id="IPR029016">
    <property type="entry name" value="GAF-like_dom_sf"/>
</dbReference>
<dbReference type="CDD" id="cd16936">
    <property type="entry name" value="HATPase_RsbW-like"/>
    <property type="match status" value="1"/>
</dbReference>
<evidence type="ECO:0000256" key="1">
    <source>
        <dbReference type="ARBA" id="ARBA00004651"/>
    </source>
</evidence>
<dbReference type="Gene3D" id="3.30.450.20">
    <property type="entry name" value="PAS domain"/>
    <property type="match status" value="2"/>
</dbReference>
<dbReference type="Pfam" id="PF17203">
    <property type="entry name" value="sCache_3_2"/>
    <property type="match status" value="1"/>
</dbReference>
<dbReference type="SUPFAM" id="SSF103190">
    <property type="entry name" value="Sensory domain-like"/>
    <property type="match status" value="1"/>
</dbReference>
<evidence type="ECO:0000256" key="3">
    <source>
        <dbReference type="ARBA" id="ARBA00022692"/>
    </source>
</evidence>
<dbReference type="Gene3D" id="3.30.565.10">
    <property type="entry name" value="Histidine kinase-like ATPase, C-terminal domain"/>
    <property type="match status" value="1"/>
</dbReference>
<dbReference type="InterPro" id="IPR001932">
    <property type="entry name" value="PPM-type_phosphatase-like_dom"/>
</dbReference>
<evidence type="ECO:0000256" key="6">
    <source>
        <dbReference type="ARBA" id="ARBA00023136"/>
    </source>
</evidence>
<feature type="region of interest" description="Disordered" evidence="7">
    <location>
        <begin position="890"/>
        <end position="909"/>
    </location>
</feature>
<keyword evidence="2" id="KW-1003">Cell membrane</keyword>
<dbReference type="SUPFAM" id="SSF55874">
    <property type="entry name" value="ATPase domain of HSP90 chaperone/DNA topoisomerase II/histidine kinase"/>
    <property type="match status" value="1"/>
</dbReference>
<dbReference type="Pfam" id="PF13581">
    <property type="entry name" value="HATPase_c_2"/>
    <property type="match status" value="1"/>
</dbReference>
<dbReference type="InterPro" id="IPR003018">
    <property type="entry name" value="GAF"/>
</dbReference>
<keyword evidence="6 8" id="KW-0472">Membrane</keyword>
<dbReference type="SUPFAM" id="SSF81606">
    <property type="entry name" value="PP2C-like"/>
    <property type="match status" value="1"/>
</dbReference>
<feature type="domain" description="PPM-type phosphatase" evidence="10">
    <location>
        <begin position="543"/>
        <end position="767"/>
    </location>
</feature>
<dbReference type="PANTHER" id="PTHR43156:SF2">
    <property type="entry name" value="STAGE II SPORULATION PROTEIN E"/>
    <property type="match status" value="1"/>
</dbReference>
<accession>A0ABN3S851</accession>
<dbReference type="InterPro" id="IPR033463">
    <property type="entry name" value="sCache_3"/>
</dbReference>
<evidence type="ECO:0000256" key="5">
    <source>
        <dbReference type="ARBA" id="ARBA00022989"/>
    </source>
</evidence>
<keyword evidence="5 8" id="KW-1133">Transmembrane helix</keyword>
<dbReference type="Pfam" id="PF07228">
    <property type="entry name" value="SpoIIE"/>
    <property type="match status" value="1"/>
</dbReference>
<dbReference type="InterPro" id="IPR036890">
    <property type="entry name" value="HATPase_C_sf"/>
</dbReference>
<evidence type="ECO:0000256" key="8">
    <source>
        <dbReference type="SAM" id="Phobius"/>
    </source>
</evidence>
<feature type="transmembrane region" description="Helical" evidence="8">
    <location>
        <begin position="21"/>
        <end position="42"/>
    </location>
</feature>
<gene>
    <name evidence="11" type="ORF">GCM10009864_45650</name>
</gene>
<evidence type="ECO:0000259" key="10">
    <source>
        <dbReference type="SMART" id="SM00331"/>
    </source>
</evidence>
<organism evidence="11 12">
    <name type="scientific">Streptomyces lunalinharesii</name>
    <dbReference type="NCBI Taxonomy" id="333384"/>
    <lineage>
        <taxon>Bacteria</taxon>
        <taxon>Bacillati</taxon>
        <taxon>Actinomycetota</taxon>
        <taxon>Actinomycetes</taxon>
        <taxon>Kitasatosporales</taxon>
        <taxon>Streptomycetaceae</taxon>
        <taxon>Streptomyces</taxon>
    </lineage>
</organism>
<proteinExistence type="predicted"/>
<protein>
    <submittedName>
        <fullName evidence="11">SpoIIE family protein phosphatase/ATP-binding protein</fullName>
    </submittedName>
</protein>
<dbReference type="EMBL" id="BAAARK010000015">
    <property type="protein sequence ID" value="GAA2670458.1"/>
    <property type="molecule type" value="Genomic_DNA"/>
</dbReference>
<feature type="compositionally biased region" description="Pro residues" evidence="7">
    <location>
        <begin position="897"/>
        <end position="909"/>
    </location>
</feature>
<sequence>MAGRIGRPRSVLRMRTLAGQVFLLQVAIVVLLVAAAIAALVLQSRTDSEREARHRSVAVAQAFANAPGTAAALTGPDPSAVLQPRAEAARKGSQVDFLVAMNRQGIRYTHPLPDRIGKKFVGDIGPALAGRVTTEKVNGTIGPLVQAVVPVVGHDGKVVGLVSAGITITKVSGVVNDQFPLLFGAAAGVLLLTTGGTALVSRRLRRQTHGLGPAEMTRMYEHHDAVLHAVREGVIIVRGDGRLVLANDEARRLLDLPPDVEGRQIAAIGLDPATAVLLESGRVVTDEVHPVGERLLAVNQRSTERAGGPPGSVTTLRDTTELRALTGRADLARGRLKLLYDAGTEIGTTLDVVRTCEELARFGAERFSDLVTVDLAVSVLHGEEPETNGPAVEMRRTAVGGEVPEGSLYPVGEPMRFDPGTVLGTRLPAGEPVLEADLAGFSGWQRQDPERARQIVAHGIHSMIAVPLRARGVVLGVVLFWRSHTPEPFDEEDRSLAEELVARAAVSIDNARRFTREHTMAVTLQRSLLPRALPDQNAVEAAFRYLPAHAGLGGLGGVGGDWFDIIPLPGTRVALVVGDVVGHGLHAAATMGRLRTAVHNFANLDVPPDELLWHLDELVTRIDQDEGAEGAGNDAKAGVTGATCLYAIYDPVTGDCTMARAGHVQPLVLRPDGSAEFVEVPGGPPLGLGGMPFDTCRVRLPEGSRLVLYTDGLVEDRSRAIDDGMAVLGRTLGGRPERTPEETCEAALDALLPDRPTDDIALLVARTRRLPAGRIADWDVPTDPSAVAQVRAAAVRKLIEWGLADEAFTTELILSELVTNAIRYAAGPIRVRLVHDRSLICEVADHSSTSPHLRHAASTDEGGRGLFLIAQLAERWGTRYTGDGKVIWTEQALPEPGRTPPPAPDDTGP</sequence>
<dbReference type="InterPro" id="IPR029151">
    <property type="entry name" value="Sensor-like_sf"/>
</dbReference>
<comment type="subcellular location">
    <subcellularLocation>
        <location evidence="1">Cell membrane</location>
        <topology evidence="1">Multi-pass membrane protein</topology>
    </subcellularLocation>
</comment>
<evidence type="ECO:0000313" key="11">
    <source>
        <dbReference type="EMBL" id="GAA2670458.1"/>
    </source>
</evidence>
<dbReference type="InterPro" id="IPR036457">
    <property type="entry name" value="PPM-type-like_dom_sf"/>
</dbReference>
<dbReference type="InterPro" id="IPR052016">
    <property type="entry name" value="Bact_Sigma-Reg"/>
</dbReference>
<dbReference type="InterPro" id="IPR003594">
    <property type="entry name" value="HATPase_dom"/>
</dbReference>
<dbReference type="Pfam" id="PF01590">
    <property type="entry name" value="GAF"/>
    <property type="match status" value="1"/>
</dbReference>
<reference evidence="11 12" key="1">
    <citation type="journal article" date="2019" name="Int. J. Syst. Evol. Microbiol.">
        <title>The Global Catalogue of Microorganisms (GCM) 10K type strain sequencing project: providing services to taxonomists for standard genome sequencing and annotation.</title>
        <authorList>
            <consortium name="The Broad Institute Genomics Platform"/>
            <consortium name="The Broad Institute Genome Sequencing Center for Infectious Disease"/>
            <person name="Wu L."/>
            <person name="Ma J."/>
        </authorList>
    </citation>
    <scope>NUCLEOTIDE SEQUENCE [LARGE SCALE GENOMIC DNA]</scope>
    <source>
        <strain evidence="11 12">JCM 16374</strain>
    </source>
</reference>
<dbReference type="SMART" id="SM00065">
    <property type="entry name" value="GAF"/>
    <property type="match status" value="1"/>
</dbReference>
<dbReference type="RefSeq" id="WP_344578966.1">
    <property type="nucleotide sequence ID" value="NZ_BAAARK010000015.1"/>
</dbReference>
<dbReference type="PANTHER" id="PTHR43156">
    <property type="entry name" value="STAGE II SPORULATION PROTEIN E-RELATED"/>
    <property type="match status" value="1"/>
</dbReference>
<evidence type="ECO:0000256" key="7">
    <source>
        <dbReference type="SAM" id="MobiDB-lite"/>
    </source>
</evidence>
<dbReference type="Proteomes" id="UP001500994">
    <property type="component" value="Unassembled WGS sequence"/>
</dbReference>
<keyword evidence="3 8" id="KW-0812">Transmembrane</keyword>
<evidence type="ECO:0000313" key="12">
    <source>
        <dbReference type="Proteomes" id="UP001500994"/>
    </source>
</evidence>
<evidence type="ECO:0000256" key="4">
    <source>
        <dbReference type="ARBA" id="ARBA00022801"/>
    </source>
</evidence>
<evidence type="ECO:0000256" key="2">
    <source>
        <dbReference type="ARBA" id="ARBA00022475"/>
    </source>
</evidence>
<dbReference type="Gene3D" id="3.30.450.40">
    <property type="match status" value="1"/>
</dbReference>
<dbReference type="SMART" id="SM00331">
    <property type="entry name" value="PP2C_SIG"/>
    <property type="match status" value="1"/>
</dbReference>
<dbReference type="SUPFAM" id="SSF55781">
    <property type="entry name" value="GAF domain-like"/>
    <property type="match status" value="1"/>
</dbReference>
<feature type="domain" description="GAF" evidence="9">
    <location>
        <begin position="351"/>
        <end position="518"/>
    </location>
</feature>
<keyword evidence="12" id="KW-1185">Reference proteome</keyword>
<dbReference type="Gene3D" id="3.60.40.10">
    <property type="entry name" value="PPM-type phosphatase domain"/>
    <property type="match status" value="1"/>
</dbReference>